<keyword evidence="3 6" id="KW-0812">Transmembrane</keyword>
<dbReference type="GO" id="GO:0050801">
    <property type="term" value="P:monoatomic ion homeostasis"/>
    <property type="evidence" value="ECO:0007669"/>
    <property type="project" value="TreeGrafter"/>
</dbReference>
<reference evidence="8 9" key="1">
    <citation type="submission" date="2022-01" db="EMBL/GenBank/DDBJ databases">
        <authorList>
            <person name="Xiong W."/>
            <person name="Schranz E."/>
        </authorList>
    </citation>
    <scope>NUCLEOTIDE SEQUENCE [LARGE SCALE GENOMIC DNA]</scope>
</reference>
<keyword evidence="4 6" id="KW-1133">Transmembrane helix</keyword>
<gene>
    <name evidence="8" type="ORF">LVIROSA_LOCUS29153</name>
</gene>
<evidence type="ECO:0000256" key="2">
    <source>
        <dbReference type="ARBA" id="ARBA00006262"/>
    </source>
</evidence>
<dbReference type="PANTHER" id="PTHR11453">
    <property type="entry name" value="ANION EXCHANGE PROTEIN"/>
    <property type="match status" value="1"/>
</dbReference>
<dbReference type="Pfam" id="PF00955">
    <property type="entry name" value="HCO3_cotransp"/>
    <property type="match status" value="1"/>
</dbReference>
<proteinExistence type="inferred from homology"/>
<evidence type="ECO:0000259" key="7">
    <source>
        <dbReference type="Pfam" id="PF00955"/>
    </source>
</evidence>
<dbReference type="AlphaFoldDB" id="A0AAU9NZH8"/>
<dbReference type="InterPro" id="IPR011531">
    <property type="entry name" value="HCO3_transpt-like_TM_dom"/>
</dbReference>
<feature type="domain" description="Bicarbonate transporter-like transmembrane" evidence="7">
    <location>
        <begin position="1"/>
        <end position="102"/>
    </location>
</feature>
<comment type="subcellular location">
    <subcellularLocation>
        <location evidence="1">Membrane</location>
        <topology evidence="1">Multi-pass membrane protein</topology>
    </subcellularLocation>
</comment>
<comment type="similarity">
    <text evidence="2">Belongs to the anion exchanger (TC 2.A.31.3) family.</text>
</comment>
<evidence type="ECO:0000256" key="5">
    <source>
        <dbReference type="ARBA" id="ARBA00023136"/>
    </source>
</evidence>
<sequence length="273" mass="31377">MAIDSLPGNQFWERILLIFVPHSRRYKVLERVHASFVESVPYRTIFMFTIFQIVYFLTCFGVTWIPIAGILFPVPFFLLITIRQHILPKLFHPYHLSGLDATEYEEIVGGPSRHTNFNLRLIANDEDEVTLCDAEILDEMTTNRGEIKIQNLSFNEDKRTQEYGTHIISTVPIVPYIFEYSDVSKVEVQNPGAFTANPKIHMVTSWEPTILATIIIPKIREMKLLSEAAKECNMILDIVESALPNRRTFQPFGLFTARADMQGSTPIIVFHDN</sequence>
<evidence type="ECO:0000256" key="6">
    <source>
        <dbReference type="SAM" id="Phobius"/>
    </source>
</evidence>
<dbReference type="GO" id="GO:0005886">
    <property type="term" value="C:plasma membrane"/>
    <property type="evidence" value="ECO:0007669"/>
    <property type="project" value="TreeGrafter"/>
</dbReference>
<evidence type="ECO:0000313" key="9">
    <source>
        <dbReference type="Proteomes" id="UP001157418"/>
    </source>
</evidence>
<keyword evidence="5 6" id="KW-0472">Membrane</keyword>
<keyword evidence="9" id="KW-1185">Reference proteome</keyword>
<dbReference type="GO" id="GO:0006820">
    <property type="term" value="P:monoatomic anion transport"/>
    <property type="evidence" value="ECO:0007669"/>
    <property type="project" value="InterPro"/>
</dbReference>
<comment type="caution">
    <text evidence="8">The sequence shown here is derived from an EMBL/GenBank/DDBJ whole genome shotgun (WGS) entry which is preliminary data.</text>
</comment>
<organism evidence="8 9">
    <name type="scientific">Lactuca virosa</name>
    <dbReference type="NCBI Taxonomy" id="75947"/>
    <lineage>
        <taxon>Eukaryota</taxon>
        <taxon>Viridiplantae</taxon>
        <taxon>Streptophyta</taxon>
        <taxon>Embryophyta</taxon>
        <taxon>Tracheophyta</taxon>
        <taxon>Spermatophyta</taxon>
        <taxon>Magnoliopsida</taxon>
        <taxon>eudicotyledons</taxon>
        <taxon>Gunneridae</taxon>
        <taxon>Pentapetalae</taxon>
        <taxon>asterids</taxon>
        <taxon>campanulids</taxon>
        <taxon>Asterales</taxon>
        <taxon>Asteraceae</taxon>
        <taxon>Cichorioideae</taxon>
        <taxon>Cichorieae</taxon>
        <taxon>Lactucinae</taxon>
        <taxon>Lactuca</taxon>
    </lineage>
</organism>
<accession>A0AAU9NZH8</accession>
<dbReference type="EMBL" id="CAKMRJ010005412">
    <property type="protein sequence ID" value="CAH1443219.1"/>
    <property type="molecule type" value="Genomic_DNA"/>
</dbReference>
<evidence type="ECO:0000256" key="3">
    <source>
        <dbReference type="ARBA" id="ARBA00022692"/>
    </source>
</evidence>
<evidence type="ECO:0000313" key="8">
    <source>
        <dbReference type="EMBL" id="CAH1443219.1"/>
    </source>
</evidence>
<dbReference type="InterPro" id="IPR003020">
    <property type="entry name" value="HCO3_transpt_euk"/>
</dbReference>
<name>A0AAU9NZH8_9ASTR</name>
<dbReference type="GO" id="GO:0005452">
    <property type="term" value="F:solute:inorganic anion antiporter activity"/>
    <property type="evidence" value="ECO:0007669"/>
    <property type="project" value="InterPro"/>
</dbReference>
<evidence type="ECO:0000256" key="4">
    <source>
        <dbReference type="ARBA" id="ARBA00022989"/>
    </source>
</evidence>
<evidence type="ECO:0000256" key="1">
    <source>
        <dbReference type="ARBA" id="ARBA00004141"/>
    </source>
</evidence>
<dbReference type="PANTHER" id="PTHR11453:SF40">
    <property type="entry name" value="BORON TRANSPORTER 4-RELATED"/>
    <property type="match status" value="1"/>
</dbReference>
<protein>
    <recommendedName>
        <fullName evidence="7">Bicarbonate transporter-like transmembrane domain-containing protein</fullName>
    </recommendedName>
</protein>
<feature type="transmembrane region" description="Helical" evidence="6">
    <location>
        <begin position="64"/>
        <end position="82"/>
    </location>
</feature>
<dbReference type="Proteomes" id="UP001157418">
    <property type="component" value="Unassembled WGS sequence"/>
</dbReference>